<accession>A0A4U0XHF0</accession>
<keyword evidence="3" id="KW-1185">Reference proteome</keyword>
<evidence type="ECO:0000313" key="3">
    <source>
        <dbReference type="Proteomes" id="UP000309340"/>
    </source>
</evidence>
<evidence type="ECO:0000256" key="1">
    <source>
        <dbReference type="SAM" id="MobiDB-lite"/>
    </source>
</evidence>
<name>A0A4U0XHF0_9PEZI</name>
<organism evidence="2 3">
    <name type="scientific">Friedmanniomyces simplex</name>
    <dbReference type="NCBI Taxonomy" id="329884"/>
    <lineage>
        <taxon>Eukaryota</taxon>
        <taxon>Fungi</taxon>
        <taxon>Dikarya</taxon>
        <taxon>Ascomycota</taxon>
        <taxon>Pezizomycotina</taxon>
        <taxon>Dothideomycetes</taxon>
        <taxon>Dothideomycetidae</taxon>
        <taxon>Mycosphaerellales</taxon>
        <taxon>Teratosphaeriaceae</taxon>
        <taxon>Friedmanniomyces</taxon>
    </lineage>
</organism>
<comment type="caution">
    <text evidence="2">The sequence shown here is derived from an EMBL/GenBank/DDBJ whole genome shotgun (WGS) entry which is preliminary data.</text>
</comment>
<gene>
    <name evidence="2" type="ORF">B0A55_03535</name>
</gene>
<proteinExistence type="predicted"/>
<protein>
    <submittedName>
        <fullName evidence="2">Uncharacterized protein</fullName>
    </submittedName>
</protein>
<dbReference type="AlphaFoldDB" id="A0A4U0XHF0"/>
<evidence type="ECO:0000313" key="2">
    <source>
        <dbReference type="EMBL" id="TKA75547.1"/>
    </source>
</evidence>
<feature type="region of interest" description="Disordered" evidence="1">
    <location>
        <begin position="1"/>
        <end position="126"/>
    </location>
</feature>
<sequence length="223" mass="23947">MLRLPMKGKRKAPKKFAGISAPSQSSEAHGGHYEGSRAFGGSETPALVEPGSVADDTPPRIAANASSSRTAPSGKKRGTKRQRSPSPAPAPAPSPYRFRPLLARYPDSDIRSTPLTTSSTAAPPAPACGRSYHFAAPLLRPASPPPNRPSRCLRKPPPRPITAAEHAELKQAESLGLEDRLYAAFGRYERFERGKAVFGQTEGDGRRPVKFFGVARKAKGREQ</sequence>
<dbReference type="EMBL" id="NAJQ01000190">
    <property type="protein sequence ID" value="TKA75547.1"/>
    <property type="molecule type" value="Genomic_DNA"/>
</dbReference>
<feature type="region of interest" description="Disordered" evidence="1">
    <location>
        <begin position="138"/>
        <end position="163"/>
    </location>
</feature>
<feature type="compositionally biased region" description="Basic residues" evidence="1">
    <location>
        <begin position="74"/>
        <end position="83"/>
    </location>
</feature>
<reference evidence="2 3" key="1">
    <citation type="submission" date="2017-03" db="EMBL/GenBank/DDBJ databases">
        <title>Genomes of endolithic fungi from Antarctica.</title>
        <authorList>
            <person name="Coleine C."/>
            <person name="Masonjones S."/>
            <person name="Stajich J.E."/>
        </authorList>
    </citation>
    <scope>NUCLEOTIDE SEQUENCE [LARGE SCALE GENOMIC DNA]</scope>
    <source>
        <strain evidence="2 3">CCFEE 5184</strain>
    </source>
</reference>
<feature type="compositionally biased region" description="Low complexity" evidence="1">
    <location>
        <begin position="112"/>
        <end position="122"/>
    </location>
</feature>
<dbReference type="Proteomes" id="UP000309340">
    <property type="component" value="Unassembled WGS sequence"/>
</dbReference>
<feature type="compositionally biased region" description="Basic residues" evidence="1">
    <location>
        <begin position="1"/>
        <end position="14"/>
    </location>
</feature>